<proteinExistence type="inferred from homology"/>
<keyword evidence="6 7" id="KW-0472">Membrane</keyword>
<evidence type="ECO:0000256" key="3">
    <source>
        <dbReference type="ARBA" id="ARBA00022475"/>
    </source>
</evidence>
<evidence type="ECO:0000256" key="6">
    <source>
        <dbReference type="ARBA" id="ARBA00023136"/>
    </source>
</evidence>
<feature type="transmembrane region" description="Helical" evidence="7">
    <location>
        <begin position="20"/>
        <end position="39"/>
    </location>
</feature>
<keyword evidence="4 7" id="KW-0812">Transmembrane</keyword>
<dbReference type="Pfam" id="PF03773">
    <property type="entry name" value="ArsP_1"/>
    <property type="match status" value="1"/>
</dbReference>
<feature type="transmembrane region" description="Helical" evidence="7">
    <location>
        <begin position="225"/>
        <end position="246"/>
    </location>
</feature>
<evidence type="ECO:0000313" key="8">
    <source>
        <dbReference type="EMBL" id="UUX50815.1"/>
    </source>
</evidence>
<organism evidence="8 9">
    <name type="scientific">Nisaea acidiphila</name>
    <dbReference type="NCBI Taxonomy" id="1862145"/>
    <lineage>
        <taxon>Bacteria</taxon>
        <taxon>Pseudomonadati</taxon>
        <taxon>Pseudomonadota</taxon>
        <taxon>Alphaproteobacteria</taxon>
        <taxon>Rhodospirillales</taxon>
        <taxon>Thalassobaculaceae</taxon>
        <taxon>Nisaea</taxon>
    </lineage>
</organism>
<dbReference type="GO" id="GO:0005886">
    <property type="term" value="C:plasma membrane"/>
    <property type="evidence" value="ECO:0007669"/>
    <property type="project" value="UniProtKB-SubCell"/>
</dbReference>
<dbReference type="RefSeq" id="WP_257770053.1">
    <property type="nucleotide sequence ID" value="NZ_CP102480.1"/>
</dbReference>
<dbReference type="PANTHER" id="PTHR42775:SF1">
    <property type="entry name" value="PERMEASE RV2963-RELATED"/>
    <property type="match status" value="1"/>
</dbReference>
<dbReference type="PANTHER" id="PTHR42775">
    <property type="entry name" value="PERMEASE RV2963-RELATED"/>
    <property type="match status" value="1"/>
</dbReference>
<protein>
    <submittedName>
        <fullName evidence="8">Permease</fullName>
    </submittedName>
</protein>
<feature type="transmembrane region" description="Helical" evidence="7">
    <location>
        <begin position="294"/>
        <end position="316"/>
    </location>
</feature>
<reference evidence="8" key="1">
    <citation type="submission" date="2022-08" db="EMBL/GenBank/DDBJ databases">
        <title>Nisaea acidiphila sp. nov., isolated from a marine algal debris and emended description of the genus Nisaea Urios et al. 2008.</title>
        <authorList>
            <person name="Kwon K."/>
        </authorList>
    </citation>
    <scope>NUCLEOTIDE SEQUENCE</scope>
    <source>
        <strain evidence="8">MEBiC11861</strain>
    </source>
</reference>
<name>A0A9J7AU17_9PROT</name>
<dbReference type="KEGG" id="naci:NUH88_03725"/>
<gene>
    <name evidence="8" type="ORF">NUH88_03725</name>
</gene>
<keyword evidence="9" id="KW-1185">Reference proteome</keyword>
<evidence type="ECO:0000313" key="9">
    <source>
        <dbReference type="Proteomes" id="UP001060336"/>
    </source>
</evidence>
<comment type="subcellular location">
    <subcellularLocation>
        <location evidence="1">Cell membrane</location>
        <topology evidence="1">Multi-pass membrane protein</topology>
    </subcellularLocation>
</comment>
<feature type="transmembrane region" description="Helical" evidence="7">
    <location>
        <begin position="322"/>
        <end position="346"/>
    </location>
</feature>
<dbReference type="InterPro" id="IPR005524">
    <property type="entry name" value="DUF318"/>
</dbReference>
<feature type="transmembrane region" description="Helical" evidence="7">
    <location>
        <begin position="137"/>
        <end position="162"/>
    </location>
</feature>
<feature type="transmembrane region" description="Helical" evidence="7">
    <location>
        <begin position="258"/>
        <end position="282"/>
    </location>
</feature>
<dbReference type="AlphaFoldDB" id="A0A9J7AU17"/>
<feature type="transmembrane region" description="Helical" evidence="7">
    <location>
        <begin position="88"/>
        <end position="117"/>
    </location>
</feature>
<comment type="similarity">
    <text evidence="2">Belongs to the UPF0718 family.</text>
</comment>
<keyword evidence="5 7" id="KW-1133">Transmembrane helix</keyword>
<evidence type="ECO:0000256" key="4">
    <source>
        <dbReference type="ARBA" id="ARBA00022692"/>
    </source>
</evidence>
<evidence type="ECO:0000256" key="7">
    <source>
        <dbReference type="SAM" id="Phobius"/>
    </source>
</evidence>
<evidence type="ECO:0000256" key="5">
    <source>
        <dbReference type="ARBA" id="ARBA00022989"/>
    </source>
</evidence>
<feature type="transmembrane region" description="Helical" evidence="7">
    <location>
        <begin position="45"/>
        <end position="67"/>
    </location>
</feature>
<dbReference type="Proteomes" id="UP001060336">
    <property type="component" value="Chromosome"/>
</dbReference>
<evidence type="ECO:0000256" key="2">
    <source>
        <dbReference type="ARBA" id="ARBA00006386"/>
    </source>
</evidence>
<dbReference type="EMBL" id="CP102480">
    <property type="protein sequence ID" value="UUX50815.1"/>
    <property type="molecule type" value="Genomic_DNA"/>
</dbReference>
<keyword evidence="3" id="KW-1003">Cell membrane</keyword>
<dbReference type="InterPro" id="IPR053166">
    <property type="entry name" value="UPF0718_permease"/>
</dbReference>
<accession>A0A9J7AU17</accession>
<sequence>MTTAELTRSLSLRIGRIDRVWIAIALVFAALALLAPAQVPESARFAVDALIHIAPYLAVSVAVAAFARASGLDHQIGRAFSGNAAQAILLAAAFGALSPFCSCGVVPIIAGLLGAGVPLAPVMAFWLASPLMDPEMFILMLPVMGLEFTVAKMVAAFSIGAVSGFATHMLVKGGAFSDALRPQLTKSCGCSGTSALKNEKIVWAFWKDRERRAAFGGEARTTGLFLLKWLALAFVIESLMVSYVPADKIATYLGGGEWWTVPAAILVGVPSYLNGYAAIPLVGGLMDLGMAPAAGLAFMIAGGITSIPASMAVFALVRGGVFTWYLALGLLGSLAAAYGFTLYLAISA</sequence>
<evidence type="ECO:0000256" key="1">
    <source>
        <dbReference type="ARBA" id="ARBA00004651"/>
    </source>
</evidence>